<feature type="region of interest" description="Disordered" evidence="2">
    <location>
        <begin position="74"/>
        <end position="108"/>
    </location>
</feature>
<evidence type="ECO:0000259" key="3">
    <source>
        <dbReference type="PROSITE" id="PS50943"/>
    </source>
</evidence>
<dbReference type="Proteomes" id="UP001365405">
    <property type="component" value="Unassembled WGS sequence"/>
</dbReference>
<evidence type="ECO:0000256" key="1">
    <source>
        <dbReference type="ARBA" id="ARBA00023125"/>
    </source>
</evidence>
<dbReference type="InterPro" id="IPR050807">
    <property type="entry name" value="TransReg_Diox_bact_type"/>
</dbReference>
<comment type="caution">
    <text evidence="4">The sequence shown here is derived from an EMBL/GenBank/DDBJ whole genome shotgun (WGS) entry which is preliminary data.</text>
</comment>
<dbReference type="Gene3D" id="1.10.260.40">
    <property type="entry name" value="lambda repressor-like DNA-binding domains"/>
    <property type="match status" value="1"/>
</dbReference>
<feature type="domain" description="HTH cro/C1-type" evidence="3">
    <location>
        <begin position="21"/>
        <end position="75"/>
    </location>
</feature>
<accession>A0ABU9CCH2</accession>
<dbReference type="EMBL" id="JBBUTH010000002">
    <property type="protein sequence ID" value="MEK8049568.1"/>
    <property type="molecule type" value="Genomic_DNA"/>
</dbReference>
<dbReference type="PROSITE" id="PS50943">
    <property type="entry name" value="HTH_CROC1"/>
    <property type="match status" value="1"/>
</dbReference>
<keyword evidence="1" id="KW-0238">DNA-binding</keyword>
<keyword evidence="5" id="KW-1185">Reference proteome</keyword>
<dbReference type="Pfam" id="PF13560">
    <property type="entry name" value="HTH_31"/>
    <property type="match status" value="1"/>
</dbReference>
<evidence type="ECO:0000256" key="2">
    <source>
        <dbReference type="SAM" id="MobiDB-lite"/>
    </source>
</evidence>
<dbReference type="RefSeq" id="WP_341409249.1">
    <property type="nucleotide sequence ID" value="NZ_JBBUTH010000002.1"/>
</dbReference>
<organism evidence="4 5">
    <name type="scientific">Pseudaquabacterium inlustre</name>
    <dbReference type="NCBI Taxonomy" id="2984192"/>
    <lineage>
        <taxon>Bacteria</taxon>
        <taxon>Pseudomonadati</taxon>
        <taxon>Pseudomonadota</taxon>
        <taxon>Betaproteobacteria</taxon>
        <taxon>Burkholderiales</taxon>
        <taxon>Sphaerotilaceae</taxon>
        <taxon>Pseudaquabacterium</taxon>
    </lineage>
</organism>
<sequence>MYVPDSAWVQTRVQVRFGSRVRQLRLAAEMTQEDLAHRCGLFRTYMSRIETGAANPTLTMIHALASSLRVPVSSLFDDDSSPEAPKRKAAKTATPSPPTPRMARKARG</sequence>
<dbReference type="SUPFAM" id="SSF47413">
    <property type="entry name" value="lambda repressor-like DNA-binding domains"/>
    <property type="match status" value="1"/>
</dbReference>
<evidence type="ECO:0000313" key="4">
    <source>
        <dbReference type="EMBL" id="MEK8049568.1"/>
    </source>
</evidence>
<dbReference type="InterPro" id="IPR001387">
    <property type="entry name" value="Cro/C1-type_HTH"/>
</dbReference>
<reference evidence="4 5" key="1">
    <citation type="submission" date="2024-04" db="EMBL/GenBank/DDBJ databases">
        <title>Novel species of the genus Ideonella isolated from streams.</title>
        <authorList>
            <person name="Lu H."/>
        </authorList>
    </citation>
    <scope>NUCLEOTIDE SEQUENCE [LARGE SCALE GENOMIC DNA]</scope>
    <source>
        <strain evidence="4 5">DXS22W</strain>
    </source>
</reference>
<name>A0ABU9CCH2_9BURK</name>
<dbReference type="SMART" id="SM00530">
    <property type="entry name" value="HTH_XRE"/>
    <property type="match status" value="1"/>
</dbReference>
<dbReference type="CDD" id="cd00093">
    <property type="entry name" value="HTH_XRE"/>
    <property type="match status" value="1"/>
</dbReference>
<dbReference type="PANTHER" id="PTHR46797:SF1">
    <property type="entry name" value="METHYLPHOSPHONATE SYNTHASE"/>
    <property type="match status" value="1"/>
</dbReference>
<protein>
    <submittedName>
        <fullName evidence="4">Helix-turn-helix transcriptional regulator</fullName>
    </submittedName>
</protein>
<gene>
    <name evidence="4" type="ORF">AACH10_04890</name>
</gene>
<dbReference type="InterPro" id="IPR010982">
    <property type="entry name" value="Lambda_DNA-bd_dom_sf"/>
</dbReference>
<proteinExistence type="predicted"/>
<dbReference type="PANTHER" id="PTHR46797">
    <property type="entry name" value="HTH-TYPE TRANSCRIPTIONAL REGULATOR"/>
    <property type="match status" value="1"/>
</dbReference>
<evidence type="ECO:0000313" key="5">
    <source>
        <dbReference type="Proteomes" id="UP001365405"/>
    </source>
</evidence>